<sequence length="100" mass="11234">MPSAAPPHSMQNASIHCARDSDEEANGQIRKFQGGRMVVCVILFVFNAGYLPFNNPNLMSLDLPEDLSRPSPLLAPPRATEGSRIRERKRRWRGCGERRS</sequence>
<proteinExistence type="predicted"/>
<dbReference type="EMBL" id="CP136892">
    <property type="protein sequence ID" value="WOL00061.1"/>
    <property type="molecule type" value="Genomic_DNA"/>
</dbReference>
<feature type="region of interest" description="Disordered" evidence="1">
    <location>
        <begin position="1"/>
        <end position="24"/>
    </location>
</feature>
<accession>A0AAQ3Q869</accession>
<organism evidence="2 3">
    <name type="scientific">Canna indica</name>
    <name type="common">Indian-shot</name>
    <dbReference type="NCBI Taxonomy" id="4628"/>
    <lineage>
        <taxon>Eukaryota</taxon>
        <taxon>Viridiplantae</taxon>
        <taxon>Streptophyta</taxon>
        <taxon>Embryophyta</taxon>
        <taxon>Tracheophyta</taxon>
        <taxon>Spermatophyta</taxon>
        <taxon>Magnoliopsida</taxon>
        <taxon>Liliopsida</taxon>
        <taxon>Zingiberales</taxon>
        <taxon>Cannaceae</taxon>
        <taxon>Canna</taxon>
    </lineage>
</organism>
<evidence type="ECO:0000256" key="1">
    <source>
        <dbReference type="SAM" id="MobiDB-lite"/>
    </source>
</evidence>
<feature type="compositionally biased region" description="Low complexity" evidence="1">
    <location>
        <begin position="69"/>
        <end position="79"/>
    </location>
</feature>
<feature type="region of interest" description="Disordered" evidence="1">
    <location>
        <begin position="69"/>
        <end position="100"/>
    </location>
</feature>
<name>A0AAQ3Q869_9LILI</name>
<evidence type="ECO:0000313" key="2">
    <source>
        <dbReference type="EMBL" id="WOL00061.1"/>
    </source>
</evidence>
<reference evidence="2 3" key="1">
    <citation type="submission" date="2023-10" db="EMBL/GenBank/DDBJ databases">
        <title>Chromosome-scale genome assembly provides insights into flower coloration mechanisms of Canna indica.</title>
        <authorList>
            <person name="Li C."/>
        </authorList>
    </citation>
    <scope>NUCLEOTIDE SEQUENCE [LARGE SCALE GENOMIC DNA]</scope>
    <source>
        <tissue evidence="2">Flower</tissue>
    </source>
</reference>
<dbReference type="Proteomes" id="UP001327560">
    <property type="component" value="Chromosome 3"/>
</dbReference>
<dbReference type="AlphaFoldDB" id="A0AAQ3Q869"/>
<gene>
    <name evidence="2" type="ORF">Cni_G08774</name>
</gene>
<evidence type="ECO:0000313" key="3">
    <source>
        <dbReference type="Proteomes" id="UP001327560"/>
    </source>
</evidence>
<protein>
    <submittedName>
        <fullName evidence="2">Uncharacterized protein</fullName>
    </submittedName>
</protein>
<keyword evidence="3" id="KW-1185">Reference proteome</keyword>